<dbReference type="GO" id="GO:0016020">
    <property type="term" value="C:membrane"/>
    <property type="evidence" value="ECO:0007669"/>
    <property type="project" value="UniProtKB-SubCell"/>
</dbReference>
<dbReference type="CDD" id="cd00041">
    <property type="entry name" value="CUB"/>
    <property type="match status" value="1"/>
</dbReference>
<evidence type="ECO:0000256" key="13">
    <source>
        <dbReference type="ARBA" id="ARBA00023136"/>
    </source>
</evidence>
<accession>A0A7J8G7N0</accession>
<dbReference type="SUPFAM" id="SSF49854">
    <property type="entry name" value="Spermadhesin, CUB domain"/>
    <property type="match status" value="1"/>
</dbReference>
<evidence type="ECO:0000256" key="9">
    <source>
        <dbReference type="ARBA" id="ARBA00022737"/>
    </source>
</evidence>
<evidence type="ECO:0000259" key="22">
    <source>
        <dbReference type="PROSITE" id="PS01180"/>
    </source>
</evidence>
<dbReference type="PANTHER" id="PTHR19331:SF22">
    <property type="entry name" value="DELETED IN MALIGNANT BRAIN TUMORS 1 PROTEIN"/>
    <property type="match status" value="1"/>
</dbReference>
<dbReference type="Proteomes" id="UP000593571">
    <property type="component" value="Unassembled WGS sequence"/>
</dbReference>
<feature type="domain" description="SRCR" evidence="23">
    <location>
        <begin position="332"/>
        <end position="432"/>
    </location>
</feature>
<feature type="disulfide bond" evidence="19">
    <location>
        <begin position="401"/>
        <end position="411"/>
    </location>
</feature>
<dbReference type="SMART" id="SM00202">
    <property type="entry name" value="SR"/>
    <property type="match status" value="4"/>
</dbReference>
<reference evidence="25 26" key="1">
    <citation type="journal article" date="2020" name="Nature">
        <title>Six reference-quality genomes reveal evolution of bat adaptations.</title>
        <authorList>
            <person name="Jebb D."/>
            <person name="Huang Z."/>
            <person name="Pippel M."/>
            <person name="Hughes G.M."/>
            <person name="Lavrichenko K."/>
            <person name="Devanna P."/>
            <person name="Winkler S."/>
            <person name="Jermiin L.S."/>
            <person name="Skirmuntt E.C."/>
            <person name="Katzourakis A."/>
            <person name="Burkitt-Gray L."/>
            <person name="Ray D.A."/>
            <person name="Sullivan K.A.M."/>
            <person name="Roscito J.G."/>
            <person name="Kirilenko B.M."/>
            <person name="Davalos L.M."/>
            <person name="Corthals A.P."/>
            <person name="Power M.L."/>
            <person name="Jones G."/>
            <person name="Ransome R.D."/>
            <person name="Dechmann D.K.N."/>
            <person name="Locatelli A.G."/>
            <person name="Puechmaille S.J."/>
            <person name="Fedrigo O."/>
            <person name="Jarvis E.D."/>
            <person name="Hiller M."/>
            <person name="Vernes S.C."/>
            <person name="Myers E.W."/>
            <person name="Teeling E.C."/>
        </authorList>
    </citation>
    <scope>NUCLEOTIDE SEQUENCE [LARGE SCALE GENOMIC DNA]</scope>
    <source>
        <strain evidence="25">MRouAeg1</strain>
        <tissue evidence="25">Muscle</tissue>
    </source>
</reference>
<feature type="disulfide bond" evidence="19">
    <location>
        <begin position="66"/>
        <end position="127"/>
    </location>
</feature>
<keyword evidence="12" id="KW-1133">Transmembrane helix</keyword>
<dbReference type="EMBL" id="JACASE010000006">
    <property type="protein sequence ID" value="KAF6455659.1"/>
    <property type="molecule type" value="Genomic_DNA"/>
</dbReference>
<evidence type="ECO:0000256" key="7">
    <source>
        <dbReference type="ARBA" id="ARBA00022692"/>
    </source>
</evidence>
<proteinExistence type="inferred from homology"/>
<dbReference type="GO" id="GO:0031012">
    <property type="term" value="C:extracellular matrix"/>
    <property type="evidence" value="ECO:0007669"/>
    <property type="project" value="TreeGrafter"/>
</dbReference>
<dbReference type="Pfam" id="PF00100">
    <property type="entry name" value="Zona_pellucida"/>
    <property type="match status" value="1"/>
</dbReference>
<keyword evidence="10" id="KW-0221">Differentiation</keyword>
<dbReference type="Gene3D" id="3.10.250.10">
    <property type="entry name" value="SRCR-like domain"/>
    <property type="match status" value="4"/>
</dbReference>
<dbReference type="InterPro" id="IPR001190">
    <property type="entry name" value="SRCR"/>
</dbReference>
<evidence type="ECO:0000256" key="5">
    <source>
        <dbReference type="ARBA" id="ARBA00022473"/>
    </source>
</evidence>
<evidence type="ECO:0000256" key="3">
    <source>
        <dbReference type="ARBA" id="ARBA00009931"/>
    </source>
</evidence>
<protein>
    <recommendedName>
        <fullName evidence="17">Scavenger receptor cysteine-rich domain-containing protein DMBT1</fullName>
    </recommendedName>
    <alternativeName>
        <fullName evidence="18">Deleted in malignant brain tumors 1 protein</fullName>
    </alternativeName>
    <alternativeName>
        <fullName evidence="16">Hensin</fullName>
    </alternativeName>
</protein>
<comment type="caution">
    <text evidence="25">The sequence shown here is derived from an EMBL/GenBank/DDBJ whole genome shotgun (WGS) entry which is preliminary data.</text>
</comment>
<feature type="domain" description="SRCR" evidence="23">
    <location>
        <begin position="28"/>
        <end position="128"/>
    </location>
</feature>
<evidence type="ECO:0000313" key="26">
    <source>
        <dbReference type="Proteomes" id="UP000593571"/>
    </source>
</evidence>
<feature type="disulfide bond" evidence="19">
    <location>
        <begin position="370"/>
        <end position="431"/>
    </location>
</feature>
<dbReference type="Pfam" id="PF00530">
    <property type="entry name" value="SRCR"/>
    <property type="match status" value="4"/>
</dbReference>
<dbReference type="SUPFAM" id="SSF56487">
    <property type="entry name" value="SRCR-like"/>
    <property type="match status" value="4"/>
</dbReference>
<feature type="region of interest" description="Disordered" evidence="20">
    <location>
        <begin position="243"/>
        <end position="322"/>
    </location>
</feature>
<dbReference type="InterPro" id="IPR036772">
    <property type="entry name" value="SRCR-like_dom_sf"/>
</dbReference>
<evidence type="ECO:0000256" key="14">
    <source>
        <dbReference type="ARBA" id="ARBA00023157"/>
    </source>
</evidence>
<feature type="disulfide bond" evidence="19">
    <location>
        <begin position="357"/>
        <end position="421"/>
    </location>
</feature>
<keyword evidence="4" id="KW-0813">Transport</keyword>
<feature type="compositionally biased region" description="Low complexity" evidence="20">
    <location>
        <begin position="257"/>
        <end position="270"/>
    </location>
</feature>
<evidence type="ECO:0000256" key="1">
    <source>
        <dbReference type="ARBA" id="ARBA00004167"/>
    </source>
</evidence>
<evidence type="ECO:0000259" key="23">
    <source>
        <dbReference type="PROSITE" id="PS50287"/>
    </source>
</evidence>
<dbReference type="PRINTS" id="PR00258">
    <property type="entry name" value="SPERACTRCPTR"/>
</dbReference>
<keyword evidence="5" id="KW-0217">Developmental protein</keyword>
<dbReference type="FunFam" id="2.60.40.4100:FF:000005">
    <property type="entry name" value="Deleted in malignant brain tumors 1"/>
    <property type="match status" value="1"/>
</dbReference>
<evidence type="ECO:0000256" key="16">
    <source>
        <dbReference type="ARBA" id="ARBA00030560"/>
    </source>
</evidence>
<dbReference type="GO" id="GO:0015031">
    <property type="term" value="P:protein transport"/>
    <property type="evidence" value="ECO:0007669"/>
    <property type="project" value="UniProtKB-KW"/>
</dbReference>
<dbReference type="InterPro" id="IPR055355">
    <property type="entry name" value="ZP-C"/>
</dbReference>
<comment type="similarity">
    <text evidence="3">Belongs to the DMBT1 family.</text>
</comment>
<dbReference type="Gene3D" id="2.60.40.3210">
    <property type="entry name" value="Zona pellucida, ZP-N domain"/>
    <property type="match status" value="1"/>
</dbReference>
<feature type="signal peptide" evidence="21">
    <location>
        <begin position="1"/>
        <end position="19"/>
    </location>
</feature>
<gene>
    <name evidence="25" type="ORF">HJG63_003943</name>
</gene>
<feature type="domain" description="CUB" evidence="22">
    <location>
        <begin position="506"/>
        <end position="615"/>
    </location>
</feature>
<dbReference type="FunFam" id="3.10.250.10:FF:000016">
    <property type="entry name" value="Scavenger receptor cysteine-rich protein type 12"/>
    <property type="match status" value="1"/>
</dbReference>
<evidence type="ECO:0000256" key="21">
    <source>
        <dbReference type="SAM" id="SignalP"/>
    </source>
</evidence>
<dbReference type="GO" id="GO:0030154">
    <property type="term" value="P:cell differentiation"/>
    <property type="evidence" value="ECO:0007669"/>
    <property type="project" value="UniProtKB-KW"/>
</dbReference>
<dbReference type="SMART" id="SM00042">
    <property type="entry name" value="CUB"/>
    <property type="match status" value="1"/>
</dbReference>
<dbReference type="Gene3D" id="2.60.40.4100">
    <property type="entry name" value="Zona pellucida, ZP-C domain"/>
    <property type="match status" value="1"/>
</dbReference>
<feature type="disulfide bond" evidence="19">
    <location>
        <begin position="53"/>
        <end position="117"/>
    </location>
</feature>
<feature type="compositionally biased region" description="Low complexity" evidence="20">
    <location>
        <begin position="294"/>
        <end position="322"/>
    </location>
</feature>
<dbReference type="Gene3D" id="2.60.120.290">
    <property type="entry name" value="Spermadhesin, CUB domain"/>
    <property type="match status" value="1"/>
</dbReference>
<evidence type="ECO:0000256" key="2">
    <source>
        <dbReference type="ARBA" id="ARBA00004613"/>
    </source>
</evidence>
<evidence type="ECO:0000313" key="25">
    <source>
        <dbReference type="EMBL" id="KAF6455659.1"/>
    </source>
</evidence>
<evidence type="ECO:0000256" key="17">
    <source>
        <dbReference type="ARBA" id="ARBA00047197"/>
    </source>
</evidence>
<dbReference type="GO" id="GO:0005615">
    <property type="term" value="C:extracellular space"/>
    <property type="evidence" value="ECO:0007669"/>
    <property type="project" value="TreeGrafter"/>
</dbReference>
<keyword evidence="26" id="KW-1185">Reference proteome</keyword>
<evidence type="ECO:0000256" key="12">
    <source>
        <dbReference type="ARBA" id="ARBA00022989"/>
    </source>
</evidence>
<dbReference type="InterPro" id="IPR035914">
    <property type="entry name" value="Sperma_CUB_dom_sf"/>
</dbReference>
<dbReference type="Pfam" id="PF00431">
    <property type="entry name" value="CUB"/>
    <property type="match status" value="1"/>
</dbReference>
<feature type="domain" description="SRCR" evidence="23">
    <location>
        <begin position="440"/>
        <end position="482"/>
    </location>
</feature>
<keyword evidence="14 19" id="KW-1015">Disulfide bond</keyword>
<dbReference type="Pfam" id="PF23344">
    <property type="entry name" value="ZP-N"/>
    <property type="match status" value="1"/>
</dbReference>
<comment type="caution">
    <text evidence="19">Lacks conserved residue(s) required for the propagation of feature annotation.</text>
</comment>
<evidence type="ECO:0000256" key="11">
    <source>
        <dbReference type="ARBA" id="ARBA00022927"/>
    </source>
</evidence>
<dbReference type="SMART" id="SM00241">
    <property type="entry name" value="ZP"/>
    <property type="match status" value="1"/>
</dbReference>
<feature type="disulfide bond" evidence="19">
    <location>
        <begin position="174"/>
        <end position="235"/>
    </location>
</feature>
<comment type="subcellular location">
    <subcellularLocation>
        <location evidence="1">Membrane</location>
        <topology evidence="1">Single-pass membrane protein</topology>
    </subcellularLocation>
    <subcellularLocation>
        <location evidence="2">Secreted</location>
    </subcellularLocation>
</comment>
<dbReference type="PROSITE" id="PS50287">
    <property type="entry name" value="SRCR_2"/>
    <property type="match status" value="4"/>
</dbReference>
<feature type="compositionally biased region" description="Polar residues" evidence="20">
    <location>
        <begin position="277"/>
        <end position="289"/>
    </location>
</feature>
<evidence type="ECO:0000256" key="6">
    <source>
        <dbReference type="ARBA" id="ARBA00022525"/>
    </source>
</evidence>
<feature type="chain" id="PRO_5029625808" description="Scavenger receptor cysteine-rich domain-containing protein DMBT1" evidence="21">
    <location>
        <begin position="20"/>
        <end position="907"/>
    </location>
</feature>
<keyword evidence="15" id="KW-0325">Glycoprotein</keyword>
<feature type="domain" description="SRCR" evidence="23">
    <location>
        <begin position="136"/>
        <end position="236"/>
    </location>
</feature>
<evidence type="ECO:0000256" key="20">
    <source>
        <dbReference type="SAM" id="MobiDB-lite"/>
    </source>
</evidence>
<keyword evidence="9" id="KW-0677">Repeat</keyword>
<dbReference type="PROSITE" id="PS01180">
    <property type="entry name" value="CUB"/>
    <property type="match status" value="1"/>
</dbReference>
<dbReference type="InterPro" id="IPR001507">
    <property type="entry name" value="ZP_dom"/>
</dbReference>
<evidence type="ECO:0000256" key="18">
    <source>
        <dbReference type="ARBA" id="ARBA00047200"/>
    </source>
</evidence>
<keyword evidence="7" id="KW-0812">Transmembrane</keyword>
<keyword evidence="11" id="KW-0653">Protein transport</keyword>
<feature type="disulfide bond" evidence="19">
    <location>
        <begin position="97"/>
        <end position="107"/>
    </location>
</feature>
<dbReference type="AlphaFoldDB" id="A0A7J8G7N0"/>
<dbReference type="PROSITE" id="PS00420">
    <property type="entry name" value="SRCR_1"/>
    <property type="match status" value="4"/>
</dbReference>
<dbReference type="PANTHER" id="PTHR19331">
    <property type="entry name" value="SCAVENGER RECEPTOR DOMAIN-CONTAINING"/>
    <property type="match status" value="1"/>
</dbReference>
<evidence type="ECO:0000256" key="15">
    <source>
        <dbReference type="ARBA" id="ARBA00023180"/>
    </source>
</evidence>
<name>A0A7J8G7N0_ROUAE</name>
<evidence type="ECO:0000256" key="19">
    <source>
        <dbReference type="PROSITE-ProRule" id="PRU00196"/>
    </source>
</evidence>
<dbReference type="PROSITE" id="PS00682">
    <property type="entry name" value="ZP_1"/>
    <property type="match status" value="1"/>
</dbReference>
<dbReference type="InterPro" id="IPR017977">
    <property type="entry name" value="ZP_dom_CS"/>
</dbReference>
<feature type="disulfide bond" evidence="19">
    <location>
        <begin position="205"/>
        <end position="215"/>
    </location>
</feature>
<dbReference type="GO" id="GO:0006952">
    <property type="term" value="P:defense response"/>
    <property type="evidence" value="ECO:0007669"/>
    <property type="project" value="TreeGrafter"/>
</dbReference>
<feature type="compositionally biased region" description="Polar residues" evidence="20">
    <location>
        <begin position="243"/>
        <end position="256"/>
    </location>
</feature>
<evidence type="ECO:0000256" key="10">
    <source>
        <dbReference type="ARBA" id="ARBA00022782"/>
    </source>
</evidence>
<keyword evidence="6" id="KW-0964">Secreted</keyword>
<dbReference type="InterPro" id="IPR055356">
    <property type="entry name" value="ZP-N"/>
</dbReference>
<dbReference type="FunFam" id="3.10.250.10:FF:000003">
    <property type="entry name" value="Deleted in malignant brain tumors 1"/>
    <property type="match status" value="3"/>
</dbReference>
<evidence type="ECO:0000259" key="24">
    <source>
        <dbReference type="PROSITE" id="PS51034"/>
    </source>
</evidence>
<organism evidence="25 26">
    <name type="scientific">Rousettus aegyptiacus</name>
    <name type="common">Egyptian fruit bat</name>
    <name type="synonym">Pteropus aegyptiacus</name>
    <dbReference type="NCBI Taxonomy" id="9407"/>
    <lineage>
        <taxon>Eukaryota</taxon>
        <taxon>Metazoa</taxon>
        <taxon>Chordata</taxon>
        <taxon>Craniata</taxon>
        <taxon>Vertebrata</taxon>
        <taxon>Euteleostomi</taxon>
        <taxon>Mammalia</taxon>
        <taxon>Eutheria</taxon>
        <taxon>Laurasiatheria</taxon>
        <taxon>Chiroptera</taxon>
        <taxon>Yinpterochiroptera</taxon>
        <taxon>Pteropodoidea</taxon>
        <taxon>Pteropodidae</taxon>
        <taxon>Rousettinae</taxon>
        <taxon>Rousettus</taxon>
    </lineage>
</organism>
<sequence length="907" mass="99240">MGIFRLILQTCLLLSQVLSTGSSSSLSLRLVNGADRCQGRVEVLYQGSWGTVCDDLWDINDANVVCRQLGCGGARAAPGSAWFGQGSGSILLDDVRCSGRESYLWKCPHGGWKSHNCNHREDAGVICTGSIYSFSLRLVNGADRCQGRVEVLFQGSWGTVCDDDWDTNDANVVCRQLGCGGARAALGGARFGQGSGPIVLDDVRCSGYESYLWSCPHRGWKSHNCNHGEDAGVICTGSWATTSTPEATPSGTTDAQSLSTSWSESSVTTSIPEKSLPETTESSVTTSIPEKSLPETTDFGVTTPTTETTPPGTTVAQPLSTSWSGSSSGLSLRLVNGADRCQGRVEVLFQGSWGTVCDDDWDTRDADVVCRQLGCGWARAAPGSARFGWGSGPIVLDNVRCSGYESHLWNCPHGGWYSHNCNHGEDASVICSGSSSGLSLRLVNGADRCQGRVEVLFQGSWGTVCDDDWDTRDANVVCRQLGYSLISITAPDFPHTVTGPAADHPCGGFLSRPSGRFSSPFYPGNYPSNVQCVWNIEVQNNDCVTIFFRDVQLEGGCNYDYIEVFDGPHLSSPLIARVCDEARGSFTSSSNFMAIRFVSDGSVSRRGFQADYYSSPSNDSTKLLCLPNEMQASVSRSYLQSLGYSARDIVIPSRDGSYQCEPQIMSREVVFTIPYSGCGTIRQVDNDTIAYSNVLKVSVSRGIINRKRDLRIHVSCRMLQDTWVDAMYIANDSLEVKEVQYGNFDVNISFYTSSSFLYPVTSSPYYVNLNQNLYVQAEILHSEDSLALFVDTCVASPYSNNFTSLTYDLIRSGCAKDDTYRPYSPPAPRVARFQFNAFHFLRRFPAVYLRCRAVVCRAYDYSSRCYRGCVARAKRDAGSFQQKVDVVVGPIRLRAPHADRRSLDRQP</sequence>
<feature type="domain" description="ZP" evidence="24">
    <location>
        <begin position="624"/>
        <end position="872"/>
    </location>
</feature>
<dbReference type="InterPro" id="IPR000859">
    <property type="entry name" value="CUB_dom"/>
</dbReference>
<dbReference type="PROSITE" id="PS51034">
    <property type="entry name" value="ZP_2"/>
    <property type="match status" value="1"/>
</dbReference>
<keyword evidence="13" id="KW-0472">Membrane</keyword>
<evidence type="ECO:0000256" key="8">
    <source>
        <dbReference type="ARBA" id="ARBA00022729"/>
    </source>
</evidence>
<dbReference type="InterPro" id="IPR042235">
    <property type="entry name" value="ZP-C_dom"/>
</dbReference>
<keyword evidence="8 21" id="KW-0732">Signal</keyword>
<dbReference type="FunFam" id="2.60.120.290:FF:000004">
    <property type="entry name" value="Metalloendopeptidase"/>
    <property type="match status" value="1"/>
</dbReference>
<evidence type="ECO:0000256" key="4">
    <source>
        <dbReference type="ARBA" id="ARBA00022448"/>
    </source>
</evidence>
<feature type="disulfide bond" evidence="19">
    <location>
        <begin position="161"/>
        <end position="225"/>
    </location>
</feature>